<dbReference type="Gene3D" id="3.90.780.10">
    <property type="entry name" value="5'-Nucleotidase, C-terminal domain"/>
    <property type="match status" value="1"/>
</dbReference>
<dbReference type="InterPro" id="IPR006146">
    <property type="entry name" value="5'-Nucleotdase_CS"/>
</dbReference>
<evidence type="ECO:0000259" key="4">
    <source>
        <dbReference type="Pfam" id="PF00149"/>
    </source>
</evidence>
<dbReference type="PANTHER" id="PTHR11575">
    <property type="entry name" value="5'-NUCLEOTIDASE-RELATED"/>
    <property type="match status" value="1"/>
</dbReference>
<keyword evidence="3" id="KW-0547">Nucleotide-binding</keyword>
<dbReference type="GO" id="GO:0016788">
    <property type="term" value="F:hydrolase activity, acting on ester bonds"/>
    <property type="evidence" value="ECO:0007669"/>
    <property type="project" value="InterPro"/>
</dbReference>
<dbReference type="InterPro" id="IPR004843">
    <property type="entry name" value="Calcineurin-like_PHP"/>
</dbReference>
<dbReference type="GO" id="GO:0000166">
    <property type="term" value="F:nucleotide binding"/>
    <property type="evidence" value="ECO:0007669"/>
    <property type="project" value="UniProtKB-KW"/>
</dbReference>
<evidence type="ECO:0000256" key="1">
    <source>
        <dbReference type="ARBA" id="ARBA00006654"/>
    </source>
</evidence>
<evidence type="ECO:0000259" key="5">
    <source>
        <dbReference type="Pfam" id="PF02872"/>
    </source>
</evidence>
<feature type="domain" description="Calcineurin-like phosphoesterase" evidence="4">
    <location>
        <begin position="58"/>
        <end position="276"/>
    </location>
</feature>
<evidence type="ECO:0000313" key="6">
    <source>
        <dbReference type="EMBL" id="PWD81024.1"/>
    </source>
</evidence>
<dbReference type="Gene3D" id="3.60.21.10">
    <property type="match status" value="1"/>
</dbReference>
<gene>
    <name evidence="6" type="ORF">DC083_07970</name>
</gene>
<dbReference type="InterPro" id="IPR036907">
    <property type="entry name" value="5'-Nucleotdase_C_sf"/>
</dbReference>
<dbReference type="GO" id="GO:0046872">
    <property type="term" value="F:metal ion binding"/>
    <property type="evidence" value="ECO:0007669"/>
    <property type="project" value="InterPro"/>
</dbReference>
<feature type="domain" description="5'-Nucleotidase C-terminal" evidence="5">
    <location>
        <begin position="352"/>
        <end position="507"/>
    </location>
</feature>
<dbReference type="InterPro" id="IPR029052">
    <property type="entry name" value="Metallo-depent_PP-like"/>
</dbReference>
<protein>
    <submittedName>
        <fullName evidence="6">Multifunctional 2',3'-cyclic-nucleotide 2'-phosphodiesterase/5'-nucleotidase/3'-nucleotidase</fullName>
    </submittedName>
</protein>
<dbReference type="PANTHER" id="PTHR11575:SF24">
    <property type="entry name" value="5'-NUCLEOTIDASE"/>
    <property type="match status" value="1"/>
</dbReference>
<accession>A0A2U2AED7</accession>
<dbReference type="AlphaFoldDB" id="A0A2U2AED7"/>
<dbReference type="GO" id="GO:0009166">
    <property type="term" value="P:nucleotide catabolic process"/>
    <property type="evidence" value="ECO:0007669"/>
    <property type="project" value="InterPro"/>
</dbReference>
<dbReference type="PROSITE" id="PS00785">
    <property type="entry name" value="5_NUCLEOTIDASE_1"/>
    <property type="match status" value="1"/>
</dbReference>
<comment type="caution">
    <text evidence="6">The sequence shown here is derived from an EMBL/GenBank/DDBJ whole genome shotgun (WGS) entry which is preliminary data.</text>
</comment>
<dbReference type="PRINTS" id="PR01607">
    <property type="entry name" value="APYRASEFAMLY"/>
</dbReference>
<organism evidence="6 7">
    <name type="scientific">Ignatzschineria ureiclastica</name>
    <dbReference type="NCBI Taxonomy" id="472582"/>
    <lineage>
        <taxon>Bacteria</taxon>
        <taxon>Pseudomonadati</taxon>
        <taxon>Pseudomonadota</taxon>
        <taxon>Gammaproteobacteria</taxon>
        <taxon>Cardiobacteriales</taxon>
        <taxon>Ignatzschineriaceae</taxon>
        <taxon>Ignatzschineria</taxon>
    </lineage>
</organism>
<reference evidence="7" key="1">
    <citation type="submission" date="2018-05" db="EMBL/GenBank/DDBJ databases">
        <title>Ignatzschineria dubaiensis sp. nov., isolated from necrotic foot tissues of dromedaries (Camelus dromedarius) and associated maggots in Dubai, United Arab Emirates.</title>
        <authorList>
            <person name="Tsang C.C."/>
            <person name="Tang J.Y.M."/>
            <person name="Fong J.Y.H."/>
            <person name="Kinne J."/>
            <person name="Lee H.H."/>
            <person name="Joseph M."/>
            <person name="Jose S."/>
            <person name="Schuster R.K."/>
            <person name="Tang Y."/>
            <person name="Sivakumar S."/>
            <person name="Chen J.H.K."/>
            <person name="Teng J.L.L."/>
            <person name="Lau S.K.P."/>
            <person name="Wernery U."/>
            <person name="Woo P.C.Y."/>
        </authorList>
    </citation>
    <scope>NUCLEOTIDE SEQUENCE [LARGE SCALE GENOMIC DNA]</scope>
    <source>
        <strain evidence="7">KCTC 22644</strain>
    </source>
</reference>
<name>A0A2U2AED7_9GAMM</name>
<dbReference type="InterPro" id="IPR006179">
    <property type="entry name" value="5_nucleotidase/apyrase"/>
</dbReference>
<dbReference type="SUPFAM" id="SSF56300">
    <property type="entry name" value="Metallo-dependent phosphatases"/>
    <property type="match status" value="1"/>
</dbReference>
<dbReference type="SUPFAM" id="SSF55816">
    <property type="entry name" value="5'-nucleotidase (syn. UDP-sugar hydrolase), C-terminal domain"/>
    <property type="match status" value="1"/>
</dbReference>
<keyword evidence="2" id="KW-0732">Signal</keyword>
<keyword evidence="7" id="KW-1185">Reference proteome</keyword>
<dbReference type="Pfam" id="PF00149">
    <property type="entry name" value="Metallophos"/>
    <property type="match status" value="1"/>
</dbReference>
<dbReference type="Pfam" id="PF02872">
    <property type="entry name" value="5_nucleotid_C"/>
    <property type="match status" value="1"/>
</dbReference>
<evidence type="ECO:0000256" key="2">
    <source>
        <dbReference type="ARBA" id="ARBA00022729"/>
    </source>
</evidence>
<comment type="similarity">
    <text evidence="1 3">Belongs to the 5'-nucleotidase family.</text>
</comment>
<keyword evidence="3" id="KW-0378">Hydrolase</keyword>
<evidence type="ECO:0000256" key="3">
    <source>
        <dbReference type="RuleBase" id="RU362119"/>
    </source>
</evidence>
<proteinExistence type="inferred from homology"/>
<dbReference type="CDD" id="cd00845">
    <property type="entry name" value="MPP_UshA_N_like"/>
    <property type="match status" value="1"/>
</dbReference>
<dbReference type="InterPro" id="IPR008334">
    <property type="entry name" value="5'-Nucleotdase_C"/>
</dbReference>
<sequence length="550" mass="60036">MQKEWMMLPLINMGRARRSVSKQAILLKTILWLLLIVMLIPVASFAEETQDHIQKVYILHTNDTHARVIGDDVPGKDGKPLDKGLIGYARYKGAINTFKERYPEQVLILDAGDTIHGTNFATLSKGQSVIRLLNEIGLDAMTLGNHEFNYGQEDLKAAIAEAQFPVLAANVLNSENQQPVFESSTILEVNGLKIGVIGLATPETKVKSSPKNTEGLDFANPAMIAAKEVEALKAQGVDAIIVLSHLGMDDESEITSYSVLDQVADIDLLIDGHSHTLLPEGKRYKNTMIASTGNYLENIGLVTLTFNNHQLVDITAETIDFIHAMQYPIDEEISNAIEAINQENARVTAVEVGTLLNDLNGERENVRGKETDLGQLLADSMLWATDADIALTNGGGIRASIPAGKVTYGDFLTVLPFGGLVTVIEVNGQDILDALNHGVDAYPAVAGKFPQVAGLTYQLIAPNGDQSEKAHVTNVMIQGKPLDLNANYRLATNDFMAIGGDGYEMFKGKPQLLLQGLMVDILIDYVKTELMNEQGEFQFQMEAPRLILVE</sequence>
<evidence type="ECO:0000313" key="7">
    <source>
        <dbReference type="Proteomes" id="UP000245020"/>
    </source>
</evidence>
<dbReference type="Proteomes" id="UP000245020">
    <property type="component" value="Unassembled WGS sequence"/>
</dbReference>
<dbReference type="EMBL" id="QEWQ01000004">
    <property type="protein sequence ID" value="PWD81024.1"/>
    <property type="molecule type" value="Genomic_DNA"/>
</dbReference>